<organism evidence="3 4">
    <name type="scientific">Cryobacterium glucosi</name>
    <dbReference type="NCBI Taxonomy" id="1259175"/>
    <lineage>
        <taxon>Bacteria</taxon>
        <taxon>Bacillati</taxon>
        <taxon>Actinomycetota</taxon>
        <taxon>Actinomycetes</taxon>
        <taxon>Micrococcales</taxon>
        <taxon>Microbacteriaceae</taxon>
        <taxon>Cryobacterium</taxon>
    </lineage>
</organism>
<evidence type="ECO:0000313" key="3">
    <source>
        <dbReference type="EMBL" id="TFC18804.1"/>
    </source>
</evidence>
<gene>
    <name evidence="3" type="ORF">E3O46_13175</name>
</gene>
<keyword evidence="1" id="KW-1133">Transmembrane helix</keyword>
<proteinExistence type="predicted"/>
<dbReference type="Proteomes" id="UP000297604">
    <property type="component" value="Unassembled WGS sequence"/>
</dbReference>
<protein>
    <submittedName>
        <fullName evidence="3">LysM peptidoglycan-binding domain-containing protein</fullName>
    </submittedName>
</protein>
<dbReference type="Gene3D" id="3.10.350.10">
    <property type="entry name" value="LysM domain"/>
    <property type="match status" value="1"/>
</dbReference>
<keyword evidence="1" id="KW-0812">Transmembrane</keyword>
<dbReference type="PROSITE" id="PS51782">
    <property type="entry name" value="LYSM"/>
    <property type="match status" value="1"/>
</dbReference>
<dbReference type="Pfam" id="PF01476">
    <property type="entry name" value="LysM"/>
    <property type="match status" value="1"/>
</dbReference>
<dbReference type="SMART" id="SM00257">
    <property type="entry name" value="LysM"/>
    <property type="match status" value="1"/>
</dbReference>
<evidence type="ECO:0000256" key="1">
    <source>
        <dbReference type="SAM" id="Phobius"/>
    </source>
</evidence>
<sequence>MSTTIELVPGAHTRLRITRRGRAVLTAIAGVPLVVGALALALNGGLAAADGSTLSGSGMSADAGGSATTFDYVTIQSGQSLWQLAERIAPSADPREVIAEIVNLNQLPSESVQPGQRLALPAEY</sequence>
<dbReference type="CDD" id="cd00118">
    <property type="entry name" value="LysM"/>
    <property type="match status" value="1"/>
</dbReference>
<keyword evidence="1" id="KW-0472">Membrane</keyword>
<keyword evidence="4" id="KW-1185">Reference proteome</keyword>
<name>A0ABY2INH6_9MICO</name>
<dbReference type="EMBL" id="SOFS01000029">
    <property type="protein sequence ID" value="TFC18804.1"/>
    <property type="molecule type" value="Genomic_DNA"/>
</dbReference>
<evidence type="ECO:0000313" key="4">
    <source>
        <dbReference type="Proteomes" id="UP000297604"/>
    </source>
</evidence>
<feature type="transmembrane region" description="Helical" evidence="1">
    <location>
        <begin position="23"/>
        <end position="42"/>
    </location>
</feature>
<dbReference type="RefSeq" id="WP_134446971.1">
    <property type="nucleotide sequence ID" value="NZ_SOFS01000029.1"/>
</dbReference>
<dbReference type="InterPro" id="IPR036779">
    <property type="entry name" value="LysM_dom_sf"/>
</dbReference>
<dbReference type="InterPro" id="IPR018392">
    <property type="entry name" value="LysM"/>
</dbReference>
<accession>A0ABY2INH6</accession>
<feature type="domain" description="LysM" evidence="2">
    <location>
        <begin position="71"/>
        <end position="120"/>
    </location>
</feature>
<comment type="caution">
    <text evidence="3">The sequence shown here is derived from an EMBL/GenBank/DDBJ whole genome shotgun (WGS) entry which is preliminary data.</text>
</comment>
<reference evidence="3 4" key="1">
    <citation type="submission" date="2019-03" db="EMBL/GenBank/DDBJ databases">
        <title>Genomics of glacier-inhabiting Cryobacterium strains.</title>
        <authorList>
            <person name="Liu Q."/>
            <person name="Xin Y.-H."/>
        </authorList>
    </citation>
    <scope>NUCLEOTIDE SEQUENCE [LARGE SCALE GENOMIC DNA]</scope>
    <source>
        <strain evidence="3 4">MDB1-5</strain>
    </source>
</reference>
<evidence type="ECO:0000259" key="2">
    <source>
        <dbReference type="PROSITE" id="PS51782"/>
    </source>
</evidence>